<evidence type="ECO:0000313" key="1">
    <source>
        <dbReference type="EMBL" id="KAA5542327.1"/>
    </source>
</evidence>
<organism evidence="1 2">
    <name type="scientific">Adhaeribacter rhizoryzae</name>
    <dbReference type="NCBI Taxonomy" id="2607907"/>
    <lineage>
        <taxon>Bacteria</taxon>
        <taxon>Pseudomonadati</taxon>
        <taxon>Bacteroidota</taxon>
        <taxon>Cytophagia</taxon>
        <taxon>Cytophagales</taxon>
        <taxon>Hymenobacteraceae</taxon>
        <taxon>Adhaeribacter</taxon>
    </lineage>
</organism>
<dbReference type="Proteomes" id="UP000323426">
    <property type="component" value="Unassembled WGS sequence"/>
</dbReference>
<evidence type="ECO:0000313" key="2">
    <source>
        <dbReference type="Proteomes" id="UP000323426"/>
    </source>
</evidence>
<proteinExistence type="predicted"/>
<dbReference type="AlphaFoldDB" id="A0A5M6D486"/>
<accession>A0A5M6D486</accession>
<sequence>MTRAELNTLVAGAYNFQEGLQPIFDGVICEEEYAKSKYKILWILKEPYDHYGEGKGGWDGCADILQNLEGYFTIPTLRKMAITSYGILNNMDYAEVRNQPDVPQILKSIASINVSKYPANTTSPNRWKYLEETYKKTQNVLAEQIEYCNPDIIICGSVAYLFLKDFGLEQNDALAMPFMGRSYFKTDNRIIFDAKHPAAIMNQEEYCNEIISLTRNWLSEMGK</sequence>
<dbReference type="EMBL" id="VWSF01000018">
    <property type="protein sequence ID" value="KAA5542327.1"/>
    <property type="molecule type" value="Genomic_DNA"/>
</dbReference>
<reference evidence="1 2" key="1">
    <citation type="submission" date="2019-09" db="EMBL/GenBank/DDBJ databases">
        <title>Genome sequence and assembly of Adhaeribacter sp.</title>
        <authorList>
            <person name="Chhetri G."/>
        </authorList>
    </citation>
    <scope>NUCLEOTIDE SEQUENCE [LARGE SCALE GENOMIC DNA]</scope>
    <source>
        <strain evidence="1 2">DK36</strain>
    </source>
</reference>
<keyword evidence="2" id="KW-1185">Reference proteome</keyword>
<protein>
    <recommendedName>
        <fullName evidence="3">Uracil-DNA glycosylase-like domain-containing protein</fullName>
    </recommendedName>
</protein>
<dbReference type="RefSeq" id="WP_150090914.1">
    <property type="nucleotide sequence ID" value="NZ_VWSF01000018.1"/>
</dbReference>
<name>A0A5M6D486_9BACT</name>
<comment type="caution">
    <text evidence="1">The sequence shown here is derived from an EMBL/GenBank/DDBJ whole genome shotgun (WGS) entry which is preliminary data.</text>
</comment>
<gene>
    <name evidence="1" type="ORF">F0145_19040</name>
</gene>
<evidence type="ECO:0008006" key="3">
    <source>
        <dbReference type="Google" id="ProtNLM"/>
    </source>
</evidence>